<dbReference type="InterPro" id="IPR015943">
    <property type="entry name" value="WD40/YVTN_repeat-like_dom_sf"/>
</dbReference>
<dbReference type="Gene3D" id="2.130.10.10">
    <property type="entry name" value="YVTN repeat-like/Quinoprotein amine dehydrogenase"/>
    <property type="match status" value="1"/>
</dbReference>
<dbReference type="AlphaFoldDB" id="A0A411Z2T2"/>
<dbReference type="Proteomes" id="UP000284547">
    <property type="component" value="Unassembled WGS sequence"/>
</dbReference>
<dbReference type="InterPro" id="IPR011044">
    <property type="entry name" value="Quino_amine_DH_bsu"/>
</dbReference>
<evidence type="ECO:0000313" key="2">
    <source>
        <dbReference type="Proteomes" id="UP000284547"/>
    </source>
</evidence>
<dbReference type="EMBL" id="QWEY01000004">
    <property type="protein sequence ID" value="RGP37350.1"/>
    <property type="molecule type" value="Genomic_DNA"/>
</dbReference>
<reference evidence="1 2" key="1">
    <citation type="submission" date="2018-08" db="EMBL/GenBank/DDBJ databases">
        <title>Flavobacterium tibetense sp. nov., isolated from a wetland YonghuCo on Tibetan Plateau.</title>
        <authorList>
            <person name="Phurbu D."/>
            <person name="Lu H."/>
            <person name="Xing P."/>
        </authorList>
    </citation>
    <scope>NUCLEOTIDE SEQUENCE [LARGE SCALE GENOMIC DNA]</scope>
    <source>
        <strain evidence="1 2">DJC</strain>
    </source>
</reference>
<name>A0A411Z2T2_9RHOB</name>
<proteinExistence type="predicted"/>
<accession>A0A411Z2T2</accession>
<protein>
    <submittedName>
        <fullName evidence="1">Uncharacterized protein</fullName>
    </submittedName>
</protein>
<organism evidence="1 2">
    <name type="scientific">Pseudotabrizicola alkalilacus</name>
    <dbReference type="NCBI Taxonomy" id="2305252"/>
    <lineage>
        <taxon>Bacteria</taxon>
        <taxon>Pseudomonadati</taxon>
        <taxon>Pseudomonadota</taxon>
        <taxon>Alphaproteobacteria</taxon>
        <taxon>Rhodobacterales</taxon>
        <taxon>Paracoccaceae</taxon>
        <taxon>Pseudotabrizicola</taxon>
    </lineage>
</organism>
<dbReference type="SUPFAM" id="SSF50969">
    <property type="entry name" value="YVTN repeat-like/Quinoprotein amine dehydrogenase"/>
    <property type="match status" value="1"/>
</dbReference>
<sequence>MIRRLKIDGVLQAVLVPGAAVLVTANDLGAVLHRARLFDGAVGALALSPDGAHLAALGVGMLRVWALADGDAVLARRAEAQTMTFAQDGQSVWLGDATGGLQRVDLAGETGEAMPYGGIMTGLRPDMALSAQGVLARTSYRMEQQPDGFFAQRYTLYPTTPDGARVVALPDTLRDVLTVDLSTDGTRVAFAGANEDDYTAQWTVMDLATGTTLGGELLQQGFGWVDRLRFTPEGRLVLVGGEGGDIREVVPQTGARFATYGAPLEQVAGAIALPDAVLSMRSVAAGGCWIGTWPPGGWCSGWKPGSNRGLTPMSAPMAWCSACWMAMTRPGWPRWSWARWPRWTRLGPGLCMTPRSLTALANARW</sequence>
<keyword evidence="2" id="KW-1185">Reference proteome</keyword>
<comment type="caution">
    <text evidence="1">The sequence shown here is derived from an EMBL/GenBank/DDBJ whole genome shotgun (WGS) entry which is preliminary data.</text>
</comment>
<evidence type="ECO:0000313" key="1">
    <source>
        <dbReference type="EMBL" id="RGP37350.1"/>
    </source>
</evidence>
<gene>
    <name evidence="1" type="ORF">D1012_08960</name>
</gene>